<keyword evidence="3" id="KW-1185">Reference proteome</keyword>
<dbReference type="Proteomes" id="UP001152885">
    <property type="component" value="Unassembled WGS sequence"/>
</dbReference>
<organism evidence="2 3">
    <name type="scientific">Candida verbasci</name>
    <dbReference type="NCBI Taxonomy" id="1227364"/>
    <lineage>
        <taxon>Eukaryota</taxon>
        <taxon>Fungi</taxon>
        <taxon>Dikarya</taxon>
        <taxon>Ascomycota</taxon>
        <taxon>Saccharomycotina</taxon>
        <taxon>Pichiomycetes</taxon>
        <taxon>Debaryomycetaceae</taxon>
        <taxon>Candida/Lodderomyces clade</taxon>
        <taxon>Candida</taxon>
    </lineage>
</organism>
<feature type="region of interest" description="Disordered" evidence="1">
    <location>
        <begin position="1"/>
        <end position="44"/>
    </location>
</feature>
<comment type="caution">
    <text evidence="2">The sequence shown here is derived from an EMBL/GenBank/DDBJ whole genome shotgun (WGS) entry which is preliminary data.</text>
</comment>
<proteinExistence type="predicted"/>
<name>A0A9W4TRC3_9ASCO</name>
<sequence length="243" mass="27695">MDLSNLSNNLPHSKPIRFKRRETEKEEEEERSTKSQDSTSITSDINHELTSNFKDAAKSVASLYNSSINNSQNIESVKSDFAIAAKSVATLYKLSQQQHDQLFNKGYLQCLTDFCSILTNDEDIENWVLTRKAELLKEQKSTYEEQPKTPSDDFKLGSNYDFYFNSDLKPPSKFRPSIPPLSVQHNLKQRNSNLKKLQKMKSFNSSGSSPSDETSESESDTNSNGKRQGSRKHSPLKKKKKLQ</sequence>
<protein>
    <submittedName>
        <fullName evidence="2">Uncharacterized protein</fullName>
    </submittedName>
</protein>
<evidence type="ECO:0000313" key="3">
    <source>
        <dbReference type="Proteomes" id="UP001152885"/>
    </source>
</evidence>
<feature type="region of interest" description="Disordered" evidence="1">
    <location>
        <begin position="193"/>
        <end position="243"/>
    </location>
</feature>
<feature type="compositionally biased region" description="Basic residues" evidence="1">
    <location>
        <begin position="228"/>
        <end position="243"/>
    </location>
</feature>
<dbReference type="InterPro" id="IPR029196">
    <property type="entry name" value="HAPSTR1-like"/>
</dbReference>
<feature type="compositionally biased region" description="Polar residues" evidence="1">
    <location>
        <begin position="1"/>
        <end position="11"/>
    </location>
</feature>
<dbReference type="EMBL" id="CANTUO010000001">
    <property type="protein sequence ID" value="CAI5755936.1"/>
    <property type="molecule type" value="Genomic_DNA"/>
</dbReference>
<dbReference type="PANTHER" id="PTHR38645">
    <property type="entry name" value="CHROMOSOME 9, WHOLE GENOME SHOTGUN SEQUENCE"/>
    <property type="match status" value="1"/>
</dbReference>
<dbReference type="OrthoDB" id="21418at2759"/>
<evidence type="ECO:0000313" key="2">
    <source>
        <dbReference type="EMBL" id="CAI5755936.1"/>
    </source>
</evidence>
<accession>A0A9W4TRC3</accession>
<evidence type="ECO:0000256" key="1">
    <source>
        <dbReference type="SAM" id="MobiDB-lite"/>
    </source>
</evidence>
<dbReference type="Pfam" id="PF15251">
    <property type="entry name" value="TAPR1-like"/>
    <property type="match status" value="1"/>
</dbReference>
<dbReference type="AlphaFoldDB" id="A0A9W4TRC3"/>
<dbReference type="PANTHER" id="PTHR38645:SF1">
    <property type="entry name" value="YALI0F12243P"/>
    <property type="match status" value="1"/>
</dbReference>
<reference evidence="2" key="1">
    <citation type="submission" date="2022-12" db="EMBL/GenBank/DDBJ databases">
        <authorList>
            <person name="Brejova B."/>
        </authorList>
    </citation>
    <scope>NUCLEOTIDE SEQUENCE</scope>
</reference>
<gene>
    <name evidence="2" type="ORF">CANVERA_P0453</name>
</gene>